<feature type="compositionally biased region" description="Polar residues" evidence="8">
    <location>
        <begin position="669"/>
        <end position="684"/>
    </location>
</feature>
<dbReference type="Pfam" id="PF00754">
    <property type="entry name" value="F5_F8_type_C"/>
    <property type="match status" value="1"/>
</dbReference>
<gene>
    <name evidence="10" type="ORF">SAMN05192558_105402</name>
</gene>
<feature type="region of interest" description="Disordered" evidence="8">
    <location>
        <begin position="668"/>
        <end position="687"/>
    </location>
</feature>
<sequence>MVDSDGRGGISRRGMLRLTGTAAAVAATGTLPKVLQDLLSVKVAPGATIDDVEHVVIFTQENRTFDHYFGTLRGVRGFADPTALRWQSGRSVFHQPTTLHPDGHMLPFRLDTTSTYAVDISAPGGWGWGGDQTMWNNGLHDKYCSARNPDLGMGHFTRPDLAFYHAMADSFTIGDHYFQSTFTSTNPNRLVLVSGSQGRSVNGPSQVGNSGTGFTWTTYAERLQAAGVSWKVYQEEDDFDDNLLEYFQTFIDARPGNPLHDRGKATVPDLATAFGDDIAAGRLPQVSWIVAPQALSEHADAHPPAGEDLTARLLAKLAAHPAVWAKTVFILNYDEGGGFFDHVPPPVPPVVGDGSDGASNVPWDKELHTDGKPIGLGLRVPIIVVSPWSRGGFVCSEVFDHTSVIRFLEKRFRVAEPNISPWRRAVCGDLTSMFDFAGTGTTAWPALPDTSRFVETAQYQTGAFPRPVVPATQALPQQEPGIRPARPLPYRLTVSARVTASQVWFDFTSGSGVGAHFYTVANRFRSPQAWRYTVAPNSTVSDYFSAGTPTGAYDYTIYGPNGFLRQFAGNRVTATSAGRANPEVTLRYAPTENRVYLKMVNSGTASCVVTIDANRYRTDGPWPHTVAPGATVEDYFTVTSSNHWYDLTATANTGDGFLRRFAGHMETGAASTSDPTIGRRTTTGPLPAVVIGTDSQELSAERGHAVNAVDGDNSTRWHTRYSDPLPHRIDLDLGTTRSVTGLQYLPRQDGAANGRIGRYEVYVSASATSWGSPVATGTFADSAALKTVTFAAVNGRYVRLRAITEAGGRGPWTSAAQVTVTGT</sequence>
<dbReference type="SUPFAM" id="SSF49785">
    <property type="entry name" value="Galactose-binding domain-like"/>
    <property type="match status" value="1"/>
</dbReference>
<dbReference type="AlphaFoldDB" id="A0A1H0NMG0"/>
<evidence type="ECO:0000259" key="9">
    <source>
        <dbReference type="PROSITE" id="PS50022"/>
    </source>
</evidence>
<evidence type="ECO:0000256" key="6">
    <source>
        <dbReference type="ARBA" id="ARBA00023026"/>
    </source>
</evidence>
<dbReference type="InterPro" id="IPR008475">
    <property type="entry name" value="PLipase_C_C"/>
</dbReference>
<comment type="catalytic activity">
    <reaction evidence="7">
        <text>a 1,2-diacyl-sn-glycero-3-phosphocholine + H2O = phosphocholine + a 1,2-diacyl-sn-glycerol + H(+)</text>
        <dbReference type="Rhea" id="RHEA:10604"/>
        <dbReference type="ChEBI" id="CHEBI:15377"/>
        <dbReference type="ChEBI" id="CHEBI:15378"/>
        <dbReference type="ChEBI" id="CHEBI:17815"/>
        <dbReference type="ChEBI" id="CHEBI:57643"/>
        <dbReference type="ChEBI" id="CHEBI:295975"/>
        <dbReference type="EC" id="3.1.4.3"/>
    </reaction>
    <physiologicalReaction direction="left-to-right" evidence="7">
        <dbReference type="Rhea" id="RHEA:10605"/>
    </physiologicalReaction>
</comment>
<protein>
    <recommendedName>
        <fullName evidence="3">phospholipase C</fullName>
        <ecNumber evidence="3">3.1.4.3</ecNumber>
    </recommendedName>
</protein>
<reference evidence="11" key="1">
    <citation type="submission" date="2016-10" db="EMBL/GenBank/DDBJ databases">
        <authorList>
            <person name="Varghese N."/>
            <person name="Submissions S."/>
        </authorList>
    </citation>
    <scope>NUCLEOTIDE SEQUENCE [LARGE SCALE GENOMIC DNA]</scope>
    <source>
        <strain evidence="11">IBRC-M 10655</strain>
    </source>
</reference>
<evidence type="ECO:0000256" key="2">
    <source>
        <dbReference type="ARBA" id="ARBA00009717"/>
    </source>
</evidence>
<dbReference type="PROSITE" id="PS51318">
    <property type="entry name" value="TAT"/>
    <property type="match status" value="1"/>
</dbReference>
<dbReference type="Proteomes" id="UP000199651">
    <property type="component" value="Unassembled WGS sequence"/>
</dbReference>
<dbReference type="PANTHER" id="PTHR31956">
    <property type="entry name" value="NON-SPECIFIC PHOSPHOLIPASE C4-RELATED"/>
    <property type="match status" value="1"/>
</dbReference>
<dbReference type="GO" id="GO:0016042">
    <property type="term" value="P:lipid catabolic process"/>
    <property type="evidence" value="ECO:0007669"/>
    <property type="project" value="InterPro"/>
</dbReference>
<dbReference type="Pfam" id="PF05506">
    <property type="entry name" value="PLipase_C_C"/>
    <property type="match status" value="2"/>
</dbReference>
<dbReference type="STRING" id="504798.SAMN05421871_102452"/>
<dbReference type="GO" id="GO:0034480">
    <property type="term" value="F:phosphatidylcholine phospholipase C activity"/>
    <property type="evidence" value="ECO:0007669"/>
    <property type="project" value="UniProtKB-EC"/>
</dbReference>
<dbReference type="EMBL" id="FNJB01000005">
    <property type="protein sequence ID" value="SDO93863.1"/>
    <property type="molecule type" value="Genomic_DNA"/>
</dbReference>
<keyword evidence="11" id="KW-1185">Reference proteome</keyword>
<dbReference type="InterPro" id="IPR000421">
    <property type="entry name" value="FA58C"/>
</dbReference>
<accession>A0A1H0NMG0</accession>
<evidence type="ECO:0000256" key="7">
    <source>
        <dbReference type="ARBA" id="ARBA00048421"/>
    </source>
</evidence>
<dbReference type="Pfam" id="PF04185">
    <property type="entry name" value="Phosphoesterase"/>
    <property type="match status" value="1"/>
</dbReference>
<organism evidence="10 11">
    <name type="scientific">Actinokineospora alba</name>
    <dbReference type="NCBI Taxonomy" id="504798"/>
    <lineage>
        <taxon>Bacteria</taxon>
        <taxon>Bacillati</taxon>
        <taxon>Actinomycetota</taxon>
        <taxon>Actinomycetes</taxon>
        <taxon>Pseudonocardiales</taxon>
        <taxon>Pseudonocardiaceae</taxon>
        <taxon>Actinokineospora</taxon>
    </lineage>
</organism>
<dbReference type="Gene3D" id="2.60.120.260">
    <property type="entry name" value="Galactose-binding domain-like"/>
    <property type="match status" value="1"/>
</dbReference>
<keyword evidence="4" id="KW-0964">Secreted</keyword>
<dbReference type="RefSeq" id="WP_228769910.1">
    <property type="nucleotide sequence ID" value="NZ_FNDV01000002.1"/>
</dbReference>
<dbReference type="NCBIfam" id="TIGR03396">
    <property type="entry name" value="PC_PLC"/>
    <property type="match status" value="1"/>
</dbReference>
<evidence type="ECO:0000256" key="1">
    <source>
        <dbReference type="ARBA" id="ARBA00004191"/>
    </source>
</evidence>
<dbReference type="Gene3D" id="3.40.720.10">
    <property type="entry name" value="Alkaline Phosphatase, subunit A"/>
    <property type="match status" value="2"/>
</dbReference>
<keyword evidence="6" id="KW-0843">Virulence</keyword>
<evidence type="ECO:0000256" key="8">
    <source>
        <dbReference type="SAM" id="MobiDB-lite"/>
    </source>
</evidence>
<evidence type="ECO:0000256" key="5">
    <source>
        <dbReference type="ARBA" id="ARBA00022801"/>
    </source>
</evidence>
<dbReference type="InterPro" id="IPR008979">
    <property type="entry name" value="Galactose-bd-like_sf"/>
</dbReference>
<feature type="domain" description="F5/8 type C" evidence="9">
    <location>
        <begin position="672"/>
        <end position="823"/>
    </location>
</feature>
<keyword evidence="5" id="KW-0378">Hydrolase</keyword>
<dbReference type="InterPro" id="IPR006311">
    <property type="entry name" value="TAT_signal"/>
</dbReference>
<evidence type="ECO:0000256" key="3">
    <source>
        <dbReference type="ARBA" id="ARBA00012018"/>
    </source>
</evidence>
<proteinExistence type="inferred from homology"/>
<keyword evidence="4" id="KW-0134">Cell wall</keyword>
<comment type="subcellular location">
    <subcellularLocation>
        <location evidence="1">Secreted</location>
        <location evidence="1">Cell wall</location>
    </subcellularLocation>
</comment>
<dbReference type="EC" id="3.1.4.3" evidence="3"/>
<dbReference type="InterPro" id="IPR017850">
    <property type="entry name" value="Alkaline_phosphatase_core_sf"/>
</dbReference>
<dbReference type="PROSITE" id="PS50022">
    <property type="entry name" value="FA58C_3"/>
    <property type="match status" value="1"/>
</dbReference>
<comment type="similarity">
    <text evidence="2">Belongs to the bacterial phospholipase C family.</text>
</comment>
<name>A0A1H0NMG0_9PSEU</name>
<dbReference type="PANTHER" id="PTHR31956:SF1">
    <property type="entry name" value="NON-SPECIFIC PHOSPHOLIPASE C1"/>
    <property type="match status" value="1"/>
</dbReference>
<evidence type="ECO:0000313" key="10">
    <source>
        <dbReference type="EMBL" id="SDO93863.1"/>
    </source>
</evidence>
<evidence type="ECO:0000256" key="4">
    <source>
        <dbReference type="ARBA" id="ARBA00022512"/>
    </source>
</evidence>
<evidence type="ECO:0000313" key="11">
    <source>
        <dbReference type="Proteomes" id="UP000199651"/>
    </source>
</evidence>
<dbReference type="InterPro" id="IPR017767">
    <property type="entry name" value="PC-PLC"/>
</dbReference>
<dbReference type="InterPro" id="IPR007312">
    <property type="entry name" value="Phosphoesterase"/>
</dbReference>